<feature type="transmembrane region" description="Helical" evidence="1">
    <location>
        <begin position="343"/>
        <end position="362"/>
    </location>
</feature>
<protein>
    <recommendedName>
        <fullName evidence="4">DUF819 domain-containing protein</fullName>
    </recommendedName>
</protein>
<feature type="transmembrane region" description="Helical" evidence="1">
    <location>
        <begin position="35"/>
        <end position="56"/>
    </location>
</feature>
<keyword evidence="1" id="KW-0812">Transmembrane</keyword>
<feature type="transmembrane region" description="Helical" evidence="1">
    <location>
        <begin position="289"/>
        <end position="308"/>
    </location>
</feature>
<dbReference type="AlphaFoldDB" id="A0A1F5YZ94"/>
<feature type="transmembrane region" description="Helical" evidence="1">
    <location>
        <begin position="130"/>
        <end position="150"/>
    </location>
</feature>
<dbReference type="EMBL" id="MFIX01000054">
    <property type="protein sequence ID" value="OGG05414.1"/>
    <property type="molecule type" value="Genomic_DNA"/>
</dbReference>
<accession>A0A1F5YZ94</accession>
<dbReference type="InterPro" id="IPR008537">
    <property type="entry name" value="DUF819"/>
</dbReference>
<keyword evidence="1" id="KW-0472">Membrane</keyword>
<keyword evidence="1" id="KW-1133">Transmembrane helix</keyword>
<evidence type="ECO:0000256" key="1">
    <source>
        <dbReference type="SAM" id="Phobius"/>
    </source>
</evidence>
<dbReference type="PANTHER" id="PTHR34289:SF8">
    <property type="entry name" value="DUF819 DOMAIN-CONTAINING PROTEIN"/>
    <property type="match status" value="1"/>
</dbReference>
<evidence type="ECO:0008006" key="4">
    <source>
        <dbReference type="Google" id="ProtNLM"/>
    </source>
</evidence>
<comment type="caution">
    <text evidence="2">The sequence shown here is derived from an EMBL/GenBank/DDBJ whole genome shotgun (WGS) entry which is preliminary data.</text>
</comment>
<feature type="transmembrane region" description="Helical" evidence="1">
    <location>
        <begin position="369"/>
        <end position="391"/>
    </location>
</feature>
<name>A0A1F5YZ94_9BACT</name>
<reference evidence="2 3" key="1">
    <citation type="journal article" date="2016" name="Nat. Commun.">
        <title>Thousands of microbial genomes shed light on interconnected biogeochemical processes in an aquifer system.</title>
        <authorList>
            <person name="Anantharaman K."/>
            <person name="Brown C.T."/>
            <person name="Hug L.A."/>
            <person name="Sharon I."/>
            <person name="Castelle C.J."/>
            <person name="Probst A.J."/>
            <person name="Thomas B.C."/>
            <person name="Singh A."/>
            <person name="Wilkins M.J."/>
            <person name="Karaoz U."/>
            <person name="Brodie E.L."/>
            <person name="Williams K.H."/>
            <person name="Hubbard S.S."/>
            <person name="Banfield J.F."/>
        </authorList>
    </citation>
    <scope>NUCLEOTIDE SEQUENCE [LARGE SCALE GENOMIC DNA]</scope>
</reference>
<organism evidence="2 3">
    <name type="scientific">Candidatus Glassbacteria bacterium RIFCSPLOWO2_12_FULL_58_11</name>
    <dbReference type="NCBI Taxonomy" id="1817867"/>
    <lineage>
        <taxon>Bacteria</taxon>
        <taxon>Candidatus Glassiibacteriota</taxon>
    </lineage>
</organism>
<evidence type="ECO:0000313" key="3">
    <source>
        <dbReference type="Proteomes" id="UP000179129"/>
    </source>
</evidence>
<evidence type="ECO:0000313" key="2">
    <source>
        <dbReference type="EMBL" id="OGG05414.1"/>
    </source>
</evidence>
<feature type="transmembrane region" description="Helical" evidence="1">
    <location>
        <begin position="315"/>
        <end position="337"/>
    </location>
</feature>
<dbReference type="Pfam" id="PF05684">
    <property type="entry name" value="DUF819"/>
    <property type="match status" value="1"/>
</dbReference>
<gene>
    <name evidence="2" type="ORF">A3F83_09905</name>
</gene>
<feature type="transmembrane region" description="Helical" evidence="1">
    <location>
        <begin position="225"/>
        <end position="247"/>
    </location>
</feature>
<feature type="transmembrane region" description="Helical" evidence="1">
    <location>
        <begin position="12"/>
        <end position="28"/>
    </location>
</feature>
<sequence length="399" mass="43489">MEHTALISPQDTWVLWTFLIVWSALSIYSEQKYKIAARLSGPVVACIGGLVLANTGVLPPKSPVYDTVWDYIVPLCIPLLLLKADLRRIWRETGRLFGAFHISSLGTVVGAFAAIYAFGKFVDRAPEVAGIMTASYIGGAMNFLATVNIFKMAESTTNALIVADNLVMVVHIIIMLSLPAFVWAVRWFGMLPDEELYLNGEAGSEEQSNYWRPKPISLVDIGKNLALAFLIVTLSTKLSDYISATAIPGALRDFLGNKFLLFTAVTVIFVLLFPGFSSRLQGTEEMGTFAIYLFFVLIGIPASIKAILLQAPILFAFCAVMVGCNMLVTFGLGRLFGYTLPEMILVSIANIAGPMNSAGVAITKKWSKLILPAFLVGIWGYVIGTYLGVIMGNVLKVVF</sequence>
<feature type="transmembrane region" description="Helical" evidence="1">
    <location>
        <begin position="68"/>
        <end position="84"/>
    </location>
</feature>
<proteinExistence type="predicted"/>
<dbReference type="Proteomes" id="UP000179129">
    <property type="component" value="Unassembled WGS sequence"/>
</dbReference>
<feature type="transmembrane region" description="Helical" evidence="1">
    <location>
        <begin position="259"/>
        <end position="277"/>
    </location>
</feature>
<feature type="transmembrane region" description="Helical" evidence="1">
    <location>
        <begin position="162"/>
        <end position="185"/>
    </location>
</feature>
<feature type="transmembrane region" description="Helical" evidence="1">
    <location>
        <begin position="96"/>
        <end position="118"/>
    </location>
</feature>
<dbReference type="PANTHER" id="PTHR34289">
    <property type="entry name" value="PROTEIN, PUTATIVE (DUF819)-RELATED"/>
    <property type="match status" value="1"/>
</dbReference>